<dbReference type="eggNOG" id="ENOG502QQ4A">
    <property type="taxonomic scope" value="Eukaryota"/>
</dbReference>
<dbReference type="Pfam" id="PF00190">
    <property type="entry name" value="Cupin_1"/>
    <property type="match status" value="1"/>
</dbReference>
<dbReference type="InterPro" id="IPR001929">
    <property type="entry name" value="Germin"/>
</dbReference>
<evidence type="ECO:0000256" key="7">
    <source>
        <dbReference type="ARBA" id="ARBA00023211"/>
    </source>
</evidence>
<evidence type="ECO:0000256" key="4">
    <source>
        <dbReference type="ARBA" id="ARBA00022525"/>
    </source>
</evidence>
<dbReference type="Proteomes" id="UP000030645">
    <property type="component" value="Unassembled WGS sequence"/>
</dbReference>
<dbReference type="PRINTS" id="PR00325">
    <property type="entry name" value="GERMIN"/>
</dbReference>
<evidence type="ECO:0000313" key="12">
    <source>
        <dbReference type="EMBL" id="EXB75203.1"/>
    </source>
</evidence>
<feature type="binding site" evidence="9">
    <location>
        <position position="133"/>
    </location>
    <ligand>
        <name>Mn(2+)</name>
        <dbReference type="ChEBI" id="CHEBI:29035"/>
    </ligand>
</feature>
<keyword evidence="6" id="KW-0325">Glycoprotein</keyword>
<evidence type="ECO:0000256" key="6">
    <source>
        <dbReference type="ARBA" id="ARBA00023180"/>
    </source>
</evidence>
<dbReference type="AlphaFoldDB" id="W9RWA4"/>
<evidence type="ECO:0000256" key="2">
    <source>
        <dbReference type="ARBA" id="ARBA00007456"/>
    </source>
</evidence>
<keyword evidence="4 10" id="KW-0964">Secreted</keyword>
<dbReference type="GO" id="GO:0030145">
    <property type="term" value="F:manganese ion binding"/>
    <property type="evidence" value="ECO:0007669"/>
    <property type="project" value="UniProtKB-UniRule"/>
</dbReference>
<dbReference type="InterPro" id="IPR011051">
    <property type="entry name" value="RmlC_Cupin_sf"/>
</dbReference>
<feature type="binding site" evidence="9">
    <location>
        <position position="92"/>
    </location>
    <ligand>
        <name>Mn(2+)</name>
        <dbReference type="ChEBI" id="CHEBI:29035"/>
    </ligand>
</feature>
<evidence type="ECO:0000256" key="3">
    <source>
        <dbReference type="ARBA" id="ARBA00022523"/>
    </source>
</evidence>
<reference evidence="13" key="1">
    <citation type="submission" date="2013-01" db="EMBL/GenBank/DDBJ databases">
        <title>Draft Genome Sequence of a Mulberry Tree, Morus notabilis C.K. Schneid.</title>
        <authorList>
            <person name="He N."/>
            <person name="Zhao S."/>
        </authorList>
    </citation>
    <scope>NUCLEOTIDE SEQUENCE</scope>
</reference>
<organism evidence="12 13">
    <name type="scientific">Morus notabilis</name>
    <dbReference type="NCBI Taxonomy" id="981085"/>
    <lineage>
        <taxon>Eukaryota</taxon>
        <taxon>Viridiplantae</taxon>
        <taxon>Streptophyta</taxon>
        <taxon>Embryophyta</taxon>
        <taxon>Tracheophyta</taxon>
        <taxon>Spermatophyta</taxon>
        <taxon>Magnoliopsida</taxon>
        <taxon>eudicotyledons</taxon>
        <taxon>Gunneridae</taxon>
        <taxon>Pentapetalae</taxon>
        <taxon>rosids</taxon>
        <taxon>fabids</taxon>
        <taxon>Rosales</taxon>
        <taxon>Moraceae</taxon>
        <taxon>Moreae</taxon>
        <taxon>Morus</taxon>
    </lineage>
</organism>
<keyword evidence="13" id="KW-1185">Reference proteome</keyword>
<gene>
    <name evidence="12" type="ORF">L484_025983</name>
</gene>
<sequence length="193" mass="21163">MKISHYVLISFDLITLTLLPRHNINAALVGRFGIQGSKSSRARRLLLDHKPSWIKNKTRNIISDSGSQLSRHLTCSNRLRAMRDQPPSHASEILTVLEGTLEVGFVTANPENRQITKILQKGDAFVFTAGLIHYQRNVGSPNAAAIAAFSSRNPGVISIAKAVFGSAPDISSDILVKSFQVDNGVINFLRSKF</sequence>
<dbReference type="PANTHER" id="PTHR31238">
    <property type="entry name" value="GERMIN-LIKE PROTEIN SUBFAMILY 3 MEMBER 3"/>
    <property type="match status" value="1"/>
</dbReference>
<keyword evidence="7 8" id="KW-0464">Manganese</keyword>
<evidence type="ECO:0000256" key="5">
    <source>
        <dbReference type="ARBA" id="ARBA00022723"/>
    </source>
</evidence>
<dbReference type="EMBL" id="KE344673">
    <property type="protein sequence ID" value="EXB75203.1"/>
    <property type="molecule type" value="Genomic_DNA"/>
</dbReference>
<dbReference type="STRING" id="981085.W9RWA4"/>
<dbReference type="InterPro" id="IPR006045">
    <property type="entry name" value="Cupin_1"/>
</dbReference>
<proteinExistence type="inferred from homology"/>
<feature type="domain" description="Cupin type-1" evidence="11">
    <location>
        <begin position="77"/>
        <end position="187"/>
    </location>
</feature>
<comment type="subcellular location">
    <subcellularLocation>
        <location evidence="1 10">Secreted</location>
        <location evidence="1 10">Extracellular space</location>
        <location evidence="1 10">Apoplast</location>
    </subcellularLocation>
</comment>
<dbReference type="GO" id="GO:0048046">
    <property type="term" value="C:apoplast"/>
    <property type="evidence" value="ECO:0007669"/>
    <property type="project" value="UniProtKB-SubCell"/>
</dbReference>
<evidence type="ECO:0000256" key="8">
    <source>
        <dbReference type="PIRSR" id="PIRSR601929-1"/>
    </source>
</evidence>
<accession>W9RWA4</accession>
<evidence type="ECO:0000313" key="13">
    <source>
        <dbReference type="Proteomes" id="UP000030645"/>
    </source>
</evidence>
<dbReference type="InterPro" id="IPR014710">
    <property type="entry name" value="RmlC-like_jellyroll"/>
</dbReference>
<feature type="binding site" evidence="8">
    <location>
        <position position="92"/>
    </location>
    <ligand>
        <name>oxalate</name>
        <dbReference type="ChEBI" id="CHEBI:30623"/>
    </ligand>
</feature>
<dbReference type="SMART" id="SM00835">
    <property type="entry name" value="Cupin_1"/>
    <property type="match status" value="1"/>
</dbReference>
<protein>
    <recommendedName>
        <fullName evidence="10">Germin-like protein</fullName>
    </recommendedName>
</protein>
<dbReference type="CDD" id="cd02241">
    <property type="entry name" value="cupin_OxOx"/>
    <property type="match status" value="1"/>
</dbReference>
<evidence type="ECO:0000259" key="11">
    <source>
        <dbReference type="SMART" id="SM00835"/>
    </source>
</evidence>
<name>W9RWA4_9ROSA</name>
<comment type="similarity">
    <text evidence="2 10">Belongs to the germin family.</text>
</comment>
<evidence type="ECO:0000256" key="10">
    <source>
        <dbReference type="RuleBase" id="RU366015"/>
    </source>
</evidence>
<dbReference type="FunFam" id="2.60.120.10:FF:000333">
    <property type="entry name" value="Germin-like protein subfamily 3 member 1"/>
    <property type="match status" value="1"/>
</dbReference>
<keyword evidence="3 10" id="KW-0052">Apoplast</keyword>
<evidence type="ECO:0000256" key="9">
    <source>
        <dbReference type="PIRSR" id="PIRSR601929-2"/>
    </source>
</evidence>
<dbReference type="SUPFAM" id="SSF51182">
    <property type="entry name" value="RmlC-like cupins"/>
    <property type="match status" value="1"/>
</dbReference>
<keyword evidence="5 8" id="KW-0479">Metal-binding</keyword>
<dbReference type="Gene3D" id="2.60.120.10">
    <property type="entry name" value="Jelly Rolls"/>
    <property type="match status" value="1"/>
</dbReference>
<evidence type="ECO:0000256" key="1">
    <source>
        <dbReference type="ARBA" id="ARBA00004271"/>
    </source>
</evidence>